<reference evidence="2 3" key="2">
    <citation type="submission" date="2018-11" db="EMBL/GenBank/DDBJ databases">
        <authorList>
            <consortium name="Pathogen Informatics"/>
        </authorList>
    </citation>
    <scope>NUCLEOTIDE SEQUENCE [LARGE SCALE GENOMIC DNA]</scope>
    <source>
        <strain evidence="2">Dakar</strain>
        <strain evidence="3">Dakar, Senegal</strain>
    </source>
</reference>
<accession>A0A183L4M3</accession>
<keyword evidence="3" id="KW-1185">Reference proteome</keyword>
<feature type="compositionally biased region" description="Low complexity" evidence="1">
    <location>
        <begin position="195"/>
        <end position="208"/>
    </location>
</feature>
<feature type="region of interest" description="Disordered" evidence="1">
    <location>
        <begin position="195"/>
        <end position="218"/>
    </location>
</feature>
<dbReference type="EMBL" id="UZAK01048877">
    <property type="protein sequence ID" value="VDP78362.1"/>
    <property type="molecule type" value="Genomic_DNA"/>
</dbReference>
<dbReference type="Proteomes" id="UP000279833">
    <property type="component" value="Unassembled WGS sequence"/>
</dbReference>
<dbReference type="AlphaFoldDB" id="A0A183L4M3"/>
<proteinExistence type="predicted"/>
<organism evidence="4">
    <name type="scientific">Schistosoma curassoni</name>
    <dbReference type="NCBI Taxonomy" id="6186"/>
    <lineage>
        <taxon>Eukaryota</taxon>
        <taxon>Metazoa</taxon>
        <taxon>Spiralia</taxon>
        <taxon>Lophotrochozoa</taxon>
        <taxon>Platyhelminthes</taxon>
        <taxon>Trematoda</taxon>
        <taxon>Digenea</taxon>
        <taxon>Strigeidida</taxon>
        <taxon>Schistosomatoidea</taxon>
        <taxon>Schistosomatidae</taxon>
        <taxon>Schistosoma</taxon>
    </lineage>
</organism>
<protein>
    <submittedName>
        <fullName evidence="4">DUF4806 domain-containing protein</fullName>
    </submittedName>
</protein>
<reference evidence="4" key="1">
    <citation type="submission" date="2016-06" db="UniProtKB">
        <authorList>
            <consortium name="WormBaseParasite"/>
        </authorList>
    </citation>
    <scope>IDENTIFICATION</scope>
</reference>
<sequence>MHNISSAITNLNIDVKQLPSESNEREKPHHFDCGLSSQQFPLSSEEELQMLDTGLQQKEIRDSFMAMVTRLMDNNPKTSMQYVLSHLLTPEVASALTNRFLSSSVKGKDLEKLHDIATQGYFHDVGDKLIKRNKRKQDQVNCSTCYIICVRTVKRKLNDYLCTSEELEVAEVEAGFAPVEFPVVNISTGTFSPIASSSSKANLSSPPILRTSTEGDKP</sequence>
<evidence type="ECO:0000313" key="4">
    <source>
        <dbReference type="WBParaSite" id="SCUD_0002228701-mRNA-1"/>
    </source>
</evidence>
<evidence type="ECO:0000313" key="3">
    <source>
        <dbReference type="Proteomes" id="UP000279833"/>
    </source>
</evidence>
<name>A0A183L4M3_9TREM</name>
<evidence type="ECO:0000256" key="1">
    <source>
        <dbReference type="SAM" id="MobiDB-lite"/>
    </source>
</evidence>
<dbReference type="WBParaSite" id="SCUD_0002228701-mRNA-1">
    <property type="protein sequence ID" value="SCUD_0002228701-mRNA-1"/>
    <property type="gene ID" value="SCUD_0002228701"/>
</dbReference>
<gene>
    <name evidence="2" type="ORF">SCUD_LOCUS22284</name>
</gene>
<evidence type="ECO:0000313" key="2">
    <source>
        <dbReference type="EMBL" id="VDP78362.1"/>
    </source>
</evidence>